<evidence type="ECO:0000313" key="2">
    <source>
        <dbReference type="Proteomes" id="UP001408356"/>
    </source>
</evidence>
<accession>A0ABR2V274</accession>
<keyword evidence="2" id="KW-1185">Reference proteome</keyword>
<proteinExistence type="predicted"/>
<reference evidence="1 2" key="1">
    <citation type="journal article" date="2024" name="J. Plant Pathol.">
        <title>Sequence and assembly of the genome of Seiridium unicorne, isolate CBS 538.82, causal agent of cypress canker disease.</title>
        <authorList>
            <person name="Scali E."/>
            <person name="Rocca G.D."/>
            <person name="Danti R."/>
            <person name="Garbelotto M."/>
            <person name="Barberini S."/>
            <person name="Baroncelli R."/>
            <person name="Emiliani G."/>
        </authorList>
    </citation>
    <scope>NUCLEOTIDE SEQUENCE [LARGE SCALE GENOMIC DNA]</scope>
    <source>
        <strain evidence="1 2">BM-138-508</strain>
    </source>
</reference>
<gene>
    <name evidence="1" type="ORF">SUNI508_06158</name>
</gene>
<name>A0ABR2V274_9PEZI</name>
<protein>
    <submittedName>
        <fullName evidence="1">Uncharacterized protein</fullName>
    </submittedName>
</protein>
<dbReference type="Proteomes" id="UP001408356">
    <property type="component" value="Unassembled WGS sequence"/>
</dbReference>
<organism evidence="1 2">
    <name type="scientific">Seiridium unicorne</name>
    <dbReference type="NCBI Taxonomy" id="138068"/>
    <lineage>
        <taxon>Eukaryota</taxon>
        <taxon>Fungi</taxon>
        <taxon>Dikarya</taxon>
        <taxon>Ascomycota</taxon>
        <taxon>Pezizomycotina</taxon>
        <taxon>Sordariomycetes</taxon>
        <taxon>Xylariomycetidae</taxon>
        <taxon>Amphisphaeriales</taxon>
        <taxon>Sporocadaceae</taxon>
        <taxon>Seiridium</taxon>
    </lineage>
</organism>
<evidence type="ECO:0000313" key="1">
    <source>
        <dbReference type="EMBL" id="KAK9421013.1"/>
    </source>
</evidence>
<sequence>MNPPQDITVVVSSLCGMAKYRVSGCSAEQAQLDQSTVRI</sequence>
<dbReference type="EMBL" id="JARVKF010000212">
    <property type="protein sequence ID" value="KAK9421013.1"/>
    <property type="molecule type" value="Genomic_DNA"/>
</dbReference>
<comment type="caution">
    <text evidence="1">The sequence shown here is derived from an EMBL/GenBank/DDBJ whole genome shotgun (WGS) entry which is preliminary data.</text>
</comment>